<evidence type="ECO:0000313" key="2">
    <source>
        <dbReference type="Proteomes" id="UP001165740"/>
    </source>
</evidence>
<evidence type="ECO:0000259" key="1">
    <source>
        <dbReference type="Pfam" id="PF25556"/>
    </source>
</evidence>
<dbReference type="PANTHER" id="PTHR46088">
    <property type="entry name" value="TUBULIN--TYROSINE LIGASE-LIKE PROTEIN 12"/>
    <property type="match status" value="1"/>
</dbReference>
<name>A0A9W3APM1_BIOGL</name>
<dbReference type="InterPro" id="IPR046341">
    <property type="entry name" value="SET_dom_sf"/>
</dbReference>
<dbReference type="InterPro" id="IPR057954">
    <property type="entry name" value="SET_TTL12"/>
</dbReference>
<dbReference type="PROSITE" id="PS51221">
    <property type="entry name" value="TTL"/>
    <property type="match status" value="1"/>
</dbReference>
<dbReference type="Proteomes" id="UP001165740">
    <property type="component" value="Chromosome 6"/>
</dbReference>
<dbReference type="Pfam" id="PF25556">
    <property type="entry name" value="SET_TTL"/>
    <property type="match status" value="1"/>
</dbReference>
<dbReference type="Gene3D" id="3.30.470.20">
    <property type="entry name" value="ATP-grasp fold, B domain"/>
    <property type="match status" value="1"/>
</dbReference>
<dbReference type="GO" id="GO:0005737">
    <property type="term" value="C:cytoplasm"/>
    <property type="evidence" value="ECO:0007669"/>
    <property type="project" value="TreeGrafter"/>
</dbReference>
<dbReference type="OMA" id="WTPDCKR"/>
<organism evidence="2 3">
    <name type="scientific">Biomphalaria glabrata</name>
    <name type="common">Bloodfluke planorb</name>
    <name type="synonym">Freshwater snail</name>
    <dbReference type="NCBI Taxonomy" id="6526"/>
    <lineage>
        <taxon>Eukaryota</taxon>
        <taxon>Metazoa</taxon>
        <taxon>Spiralia</taxon>
        <taxon>Lophotrochozoa</taxon>
        <taxon>Mollusca</taxon>
        <taxon>Gastropoda</taxon>
        <taxon>Heterobranchia</taxon>
        <taxon>Euthyneura</taxon>
        <taxon>Panpulmonata</taxon>
        <taxon>Hygrophila</taxon>
        <taxon>Lymnaeoidea</taxon>
        <taxon>Planorbidae</taxon>
        <taxon>Biomphalaria</taxon>
    </lineage>
</organism>
<dbReference type="AlphaFoldDB" id="A0A9W3APM1"/>
<dbReference type="GeneID" id="106075349"/>
<feature type="domain" description="Tubulin--tyrosine ligase-like protein 12 SET-like" evidence="1">
    <location>
        <begin position="81"/>
        <end position="250"/>
    </location>
</feature>
<dbReference type="PANTHER" id="PTHR46088:SF1">
    <property type="entry name" value="TUBULIN--TYROSINE LIGASE-LIKE PROTEIN 12"/>
    <property type="match status" value="1"/>
</dbReference>
<dbReference type="RefSeq" id="XP_055889140.1">
    <property type="nucleotide sequence ID" value="XM_056033165.1"/>
</dbReference>
<dbReference type="InterPro" id="IPR027749">
    <property type="entry name" value="TTLL12"/>
</dbReference>
<dbReference type="CDD" id="cd08161">
    <property type="entry name" value="SET"/>
    <property type="match status" value="1"/>
</dbReference>
<sequence>MSSDIDLSSIQIVDETHEKARARKEKETYTEFAELHRSQLINSGVPELYWPKLFNKLSEEIYDAGNAFEMKQVLLMNETEETIGSHWIVCATSSVCIYEPQHIYLIDHAWTYNGSSAEDDLKKIPGLLERMAALMDIETETKTKKELIDTVLETMWQFNQTYRFGNFELGSDDSMPKWYIMDEFGSRIRHSEEPNFRVVPFYHINSGLVYSIMWPVREIEVGDEITRDYIEGETNPTVRLARLMPWEPVDLMHISYTQEEPSIEYFSSYTQIETQPSPNIKFIGPNESKKLKVFLEYDKFSAHLTDPRFELVDNPDDADILWYFQHFHQFYELSLSRPNCMVNQFPCENVITVKDLLAIVARRAAKPIKAETLSSNPKWLPVTYNLKTELAKFVSYYQHREKRGLDNFWICKPWNLARGLDTYISKNLAQIVRLPDSGPKVACKYIENPVLFHRSDVEADVKFDIRYLVLLTSIEPLQLFTYQVFWLRFANKPYSLNDLYDYEKHFTVMNYVEGAETKLKQMHYNDFIPEFEKQNEGFFWKDIEKDIFTMIKELFQAATKLPAPQGIGRSPQSRAMYAVDLMLAWDTDSSGNRVVQPMLCEVNFSPDCARACKYHPSFVNDIFSVLFLNDTDNKHVVEL</sequence>
<protein>
    <submittedName>
        <fullName evidence="3">Tubulin--tyrosine ligase-like protein 12 isoform X1</fullName>
    </submittedName>
</protein>
<dbReference type="InterPro" id="IPR004344">
    <property type="entry name" value="TTL/TTLL_fam"/>
</dbReference>
<dbReference type="OrthoDB" id="60477at2759"/>
<keyword evidence="2" id="KW-1185">Reference proteome</keyword>
<dbReference type="Pfam" id="PF03133">
    <property type="entry name" value="TTL"/>
    <property type="match status" value="1"/>
</dbReference>
<accession>A0A9W3APM1</accession>
<gene>
    <name evidence="3" type="primary">LOC106075349</name>
</gene>
<dbReference type="SUPFAM" id="SSF82199">
    <property type="entry name" value="SET domain"/>
    <property type="match status" value="1"/>
</dbReference>
<evidence type="ECO:0000313" key="3">
    <source>
        <dbReference type="RefSeq" id="XP_055889140.1"/>
    </source>
</evidence>
<reference evidence="3" key="1">
    <citation type="submission" date="2025-08" db="UniProtKB">
        <authorList>
            <consortium name="RefSeq"/>
        </authorList>
    </citation>
    <scope>IDENTIFICATION</scope>
</reference>
<proteinExistence type="predicted"/>